<dbReference type="InterPro" id="IPR000836">
    <property type="entry name" value="PRTase_dom"/>
</dbReference>
<accession>A0A6L5WFM4</accession>
<dbReference type="SUPFAM" id="SSF53271">
    <property type="entry name" value="PRTase-like"/>
    <property type="match status" value="1"/>
</dbReference>
<evidence type="ECO:0000313" key="1">
    <source>
        <dbReference type="EMBL" id="MSN95784.1"/>
    </source>
</evidence>
<organism evidence="1 2">
    <name type="scientific">Campylobacter portucalensis</name>
    <dbReference type="NCBI Taxonomy" id="2608384"/>
    <lineage>
        <taxon>Bacteria</taxon>
        <taxon>Pseudomonadati</taxon>
        <taxon>Campylobacterota</taxon>
        <taxon>Epsilonproteobacteria</taxon>
        <taxon>Campylobacterales</taxon>
        <taxon>Campylobacteraceae</taxon>
        <taxon>Campylobacter</taxon>
    </lineage>
</organism>
<keyword evidence="2" id="KW-1185">Reference proteome</keyword>
<name>A0A6L5WFM4_9BACT</name>
<dbReference type="Proteomes" id="UP000476338">
    <property type="component" value="Unassembled WGS sequence"/>
</dbReference>
<reference evidence="1 2" key="1">
    <citation type="submission" date="2019-09" db="EMBL/GenBank/DDBJ databases">
        <authorList>
            <person name="Silva M."/>
            <person name="Pereira G."/>
            <person name="Lopes-Da-Costa L."/>
            <person name="Silva E."/>
        </authorList>
    </citation>
    <scope>NUCLEOTIDE SEQUENCE [LARGE SCALE GENOMIC DNA]</scope>
    <source>
        <strain evidence="1 2">FMV-PI01</strain>
    </source>
</reference>
<dbReference type="CDD" id="cd06223">
    <property type="entry name" value="PRTases_typeI"/>
    <property type="match status" value="1"/>
</dbReference>
<protein>
    <submittedName>
        <fullName evidence="1">ComF family protein</fullName>
    </submittedName>
</protein>
<dbReference type="InterPro" id="IPR029057">
    <property type="entry name" value="PRTase-like"/>
</dbReference>
<reference evidence="1 2" key="2">
    <citation type="submission" date="2020-03" db="EMBL/GenBank/DDBJ databases">
        <title>Campylobacter portucalensis sp. nov., a new species of Campylobacter isolated from the reproductive tract of bulls.</title>
        <authorList>
            <person name="Silva M.F."/>
            <person name="Pereira G."/>
            <person name="Carneiro C."/>
            <person name="Hemphill A."/>
            <person name="Mateus L."/>
            <person name="Lopes-Da-Costa L."/>
            <person name="Silva E."/>
        </authorList>
    </citation>
    <scope>NUCLEOTIDE SEQUENCE [LARGE SCALE GENOMIC DNA]</scope>
    <source>
        <strain evidence="1 2">FMV-PI01</strain>
    </source>
</reference>
<gene>
    <name evidence="1" type="ORF">F1B92_00995</name>
</gene>
<sequence length="189" mass="21679">MRCLNCGKLNFSFICKDCIRNLSEFTPNKRMAGKLNVYSFYKYSEIKHLIHTKHSLSGVFVYKILANLSFKNFAKTLNLYEKVYAIGVDNDVTSGYSHTAILANSLKTSEIYPLFNSLKMNSKIKYSGKTLNFRQKHKREFKILKAIDRPVILVDDIITTGETLKQAHEILDKSDIRVLFGLVLADARE</sequence>
<dbReference type="EMBL" id="VWSJ01000002">
    <property type="protein sequence ID" value="MSN95784.1"/>
    <property type="molecule type" value="Genomic_DNA"/>
</dbReference>
<dbReference type="Gene3D" id="3.40.50.2020">
    <property type="match status" value="1"/>
</dbReference>
<dbReference type="AlphaFoldDB" id="A0A6L5WFM4"/>
<dbReference type="RefSeq" id="WP_154570057.1">
    <property type="nucleotide sequence ID" value="NZ_VWSJ01000002.1"/>
</dbReference>
<comment type="caution">
    <text evidence="1">The sequence shown here is derived from an EMBL/GenBank/DDBJ whole genome shotgun (WGS) entry which is preliminary data.</text>
</comment>
<proteinExistence type="predicted"/>
<evidence type="ECO:0000313" key="2">
    <source>
        <dbReference type="Proteomes" id="UP000476338"/>
    </source>
</evidence>